<evidence type="ECO:0000313" key="1">
    <source>
        <dbReference type="EMBL" id="WAR04157.1"/>
    </source>
</evidence>
<dbReference type="Pfam" id="PF13489">
    <property type="entry name" value="Methyltransf_23"/>
    <property type="match status" value="1"/>
</dbReference>
<keyword evidence="2" id="KW-1185">Reference proteome</keyword>
<dbReference type="PANTHER" id="PTHR43591:SF110">
    <property type="entry name" value="RHODANESE DOMAIN-CONTAINING PROTEIN"/>
    <property type="match status" value="1"/>
</dbReference>
<dbReference type="SUPFAM" id="SSF53335">
    <property type="entry name" value="S-adenosyl-L-methionine-dependent methyltransferases"/>
    <property type="match status" value="1"/>
</dbReference>
<dbReference type="Proteomes" id="UP001164746">
    <property type="component" value="Chromosome 5"/>
</dbReference>
<protein>
    <submittedName>
        <fullName evidence="1">MET27-like protein</fullName>
    </submittedName>
</protein>
<dbReference type="InterPro" id="IPR029063">
    <property type="entry name" value="SAM-dependent_MTases_sf"/>
</dbReference>
<name>A0ABY7E5B1_MYAAR</name>
<accession>A0ABY7E5B1</accession>
<sequence length="311" mass="35873">MTYMYVVCRNDMYVVCRSDMYVVCRNDMYVVCRSDMYVVCRNDMYVVCRTGSMMNMNKELNERINSVSAPTDQSQEAYVKWTSTYEQDLKSEGYRAPEMTSKYVCDVIPKESRASMRLLDIGAGTGLVAKLLRERGFRCIDALEPNDTMLQEARKQGLYENYFVEYITPQPTSLPEGTYDVLTGSGIYAPGGHVPHDAILEMIRLVKKGGYIVLVTRPNLLTADGPYEQLEPLMRRLEEEGRWRTVHRDVFPKYYRNYDAKERVSSIFVRHTYNRYIPLPPIFSGMGRDIRLGGWVVLIGSFPGESFTMQL</sequence>
<dbReference type="PANTHER" id="PTHR43591">
    <property type="entry name" value="METHYLTRANSFERASE"/>
    <property type="match status" value="1"/>
</dbReference>
<proteinExistence type="predicted"/>
<dbReference type="EMBL" id="CP111016">
    <property type="protein sequence ID" value="WAR04157.1"/>
    <property type="molecule type" value="Genomic_DNA"/>
</dbReference>
<dbReference type="Gene3D" id="3.40.50.150">
    <property type="entry name" value="Vaccinia Virus protein VP39"/>
    <property type="match status" value="1"/>
</dbReference>
<dbReference type="CDD" id="cd02440">
    <property type="entry name" value="AdoMet_MTases"/>
    <property type="match status" value="1"/>
</dbReference>
<evidence type="ECO:0000313" key="2">
    <source>
        <dbReference type="Proteomes" id="UP001164746"/>
    </source>
</evidence>
<reference evidence="1" key="1">
    <citation type="submission" date="2022-11" db="EMBL/GenBank/DDBJ databases">
        <title>Centuries of genome instability and evolution in soft-shell clam transmissible cancer (bioRxiv).</title>
        <authorList>
            <person name="Hart S.F.M."/>
            <person name="Yonemitsu M.A."/>
            <person name="Giersch R.M."/>
            <person name="Beal B.F."/>
            <person name="Arriagada G."/>
            <person name="Davis B.W."/>
            <person name="Ostrander E.A."/>
            <person name="Goff S.P."/>
            <person name="Metzger M.J."/>
        </authorList>
    </citation>
    <scope>NUCLEOTIDE SEQUENCE</scope>
    <source>
        <strain evidence="1">MELC-2E11</strain>
        <tissue evidence="1">Siphon/mantle</tissue>
    </source>
</reference>
<organism evidence="1 2">
    <name type="scientific">Mya arenaria</name>
    <name type="common">Soft-shell clam</name>
    <dbReference type="NCBI Taxonomy" id="6604"/>
    <lineage>
        <taxon>Eukaryota</taxon>
        <taxon>Metazoa</taxon>
        <taxon>Spiralia</taxon>
        <taxon>Lophotrochozoa</taxon>
        <taxon>Mollusca</taxon>
        <taxon>Bivalvia</taxon>
        <taxon>Autobranchia</taxon>
        <taxon>Heteroconchia</taxon>
        <taxon>Euheterodonta</taxon>
        <taxon>Imparidentia</taxon>
        <taxon>Neoheterodontei</taxon>
        <taxon>Myida</taxon>
        <taxon>Myoidea</taxon>
        <taxon>Myidae</taxon>
        <taxon>Mya</taxon>
    </lineage>
</organism>
<gene>
    <name evidence="1" type="ORF">MAR_019526</name>
</gene>